<organism evidence="1 2">
    <name type="scientific">Desulfonema magnum</name>
    <dbReference type="NCBI Taxonomy" id="45655"/>
    <lineage>
        <taxon>Bacteria</taxon>
        <taxon>Pseudomonadati</taxon>
        <taxon>Thermodesulfobacteriota</taxon>
        <taxon>Desulfobacteria</taxon>
        <taxon>Desulfobacterales</taxon>
        <taxon>Desulfococcaceae</taxon>
        <taxon>Desulfonema</taxon>
    </lineage>
</organism>
<sequence length="44" mass="5542">MIIPIRKNDENKKKEYYHNQSHDFYPGQPCPQFDAWRYTVWLRK</sequence>
<dbReference type="Proteomes" id="UP000663722">
    <property type="component" value="Chromosome"/>
</dbReference>
<accession>A0A975BPY0</accession>
<proteinExistence type="predicted"/>
<keyword evidence="2" id="KW-1185">Reference proteome</keyword>
<dbReference type="KEGG" id="dmm:dnm_055240"/>
<reference evidence="1" key="1">
    <citation type="journal article" date="2021" name="Microb. Physiol.">
        <title>Proteogenomic Insights into the Physiology of Marine, Sulfate-Reducing, Filamentous Desulfonema limicola and Desulfonema magnum.</title>
        <authorList>
            <person name="Schnaars V."/>
            <person name="Wohlbrand L."/>
            <person name="Scheve S."/>
            <person name="Hinrichs C."/>
            <person name="Reinhardt R."/>
            <person name="Rabus R."/>
        </authorList>
    </citation>
    <scope>NUCLEOTIDE SEQUENCE</scope>
    <source>
        <strain evidence="1">4be13</strain>
    </source>
</reference>
<dbReference type="EMBL" id="CP061800">
    <property type="protein sequence ID" value="QTA89468.1"/>
    <property type="molecule type" value="Genomic_DNA"/>
</dbReference>
<name>A0A975BPY0_9BACT</name>
<evidence type="ECO:0000313" key="2">
    <source>
        <dbReference type="Proteomes" id="UP000663722"/>
    </source>
</evidence>
<protein>
    <submittedName>
        <fullName evidence="1">Uncharacterized protein</fullName>
    </submittedName>
</protein>
<gene>
    <name evidence="1" type="ORF">dnm_055240</name>
</gene>
<evidence type="ECO:0000313" key="1">
    <source>
        <dbReference type="EMBL" id="QTA89468.1"/>
    </source>
</evidence>
<dbReference type="AlphaFoldDB" id="A0A975BPY0"/>